<reference evidence="3 4" key="1">
    <citation type="submission" date="2019-01" db="EMBL/GenBank/DDBJ databases">
        <title>Draft genome sequences of the type strains of six Macrococcus species.</title>
        <authorList>
            <person name="Mazhar S."/>
            <person name="Altermann E."/>
            <person name="Hill C."/>
            <person name="Mcauliffe O."/>
        </authorList>
    </citation>
    <scope>NUCLEOTIDE SEQUENCE [LARGE SCALE GENOMIC DNA]</scope>
    <source>
        <strain evidence="3 4">ATCC 51828</strain>
    </source>
</reference>
<organism evidence="3 4">
    <name type="scientific">Macrococcus carouselicus</name>
    <dbReference type="NCBI Taxonomy" id="69969"/>
    <lineage>
        <taxon>Bacteria</taxon>
        <taxon>Bacillati</taxon>
        <taxon>Bacillota</taxon>
        <taxon>Bacilli</taxon>
        <taxon>Bacillales</taxon>
        <taxon>Staphylococcaceae</taxon>
        <taxon>Macrococcus</taxon>
    </lineage>
</organism>
<proteinExistence type="predicted"/>
<keyword evidence="1" id="KW-0378">Hydrolase</keyword>
<keyword evidence="4" id="KW-1185">Reference proteome</keyword>
<dbReference type="EMBL" id="SCWD01000001">
    <property type="protein sequence ID" value="TDM04657.1"/>
    <property type="molecule type" value="Genomic_DNA"/>
</dbReference>
<keyword evidence="3" id="KW-0540">Nuclease</keyword>
<dbReference type="AlphaFoldDB" id="A0A9Q8FRC5"/>
<evidence type="ECO:0000259" key="2">
    <source>
        <dbReference type="Pfam" id="PF00149"/>
    </source>
</evidence>
<feature type="domain" description="Calcineurin-like phosphoesterase" evidence="2">
    <location>
        <begin position="2"/>
        <end position="131"/>
    </location>
</feature>
<accession>A0A9Q8FRC5</accession>
<keyword evidence="3" id="KW-0269">Exonuclease</keyword>
<protein>
    <submittedName>
        <fullName evidence="3">DNA repair exonuclease</fullName>
    </submittedName>
</protein>
<dbReference type="CDD" id="cd00840">
    <property type="entry name" value="MPP_Mre11_N"/>
    <property type="match status" value="1"/>
</dbReference>
<sequence length="378" mass="43929">MIKFIHCADLHLDAPFQLNGYVSESIMADIYRASFESFNTLIKDAIVQQVDFVLITGDLLSDNQTLKTTVYLKKQFQRLKDAGIYVYIVLGKTDDHLRTVRWPDNIIIFGDQVESYQFITKEGDTVYLHGLSLGHDLQYFPTNQVDTSIHIGMLYGRIGESGFQQEDLNQKLYHYWALGGSHQRQRVSELPHIHYPGNIQSYLLHQTGQKGYLMIEGDHIEMKVIFVPTQHIIFRHYQLPVADISKNGILQLISEFKARKRVDGKGIYQLQLINENEHPVNPGLLADVLKLVQQQEVYENEFVWIDALTVQQNDRTTLHREFDESMLKDRTLFERAMQPLFHDAEMNRFLDDYENLDGRTLIETGEIKLKARLKPDEN</sequence>
<dbReference type="RefSeq" id="WP_133417516.1">
    <property type="nucleotide sequence ID" value="NZ_SCWD01000001.1"/>
</dbReference>
<dbReference type="SUPFAM" id="SSF56300">
    <property type="entry name" value="Metallo-dependent phosphatases"/>
    <property type="match status" value="1"/>
</dbReference>
<dbReference type="OrthoDB" id="9773856at2"/>
<evidence type="ECO:0000256" key="1">
    <source>
        <dbReference type="ARBA" id="ARBA00022801"/>
    </source>
</evidence>
<dbReference type="PANTHER" id="PTHR30337:SF7">
    <property type="entry name" value="PHOSPHOESTERASE"/>
    <property type="match status" value="1"/>
</dbReference>
<evidence type="ECO:0000313" key="3">
    <source>
        <dbReference type="EMBL" id="TDM04657.1"/>
    </source>
</evidence>
<dbReference type="InterPro" id="IPR029052">
    <property type="entry name" value="Metallo-depent_PP-like"/>
</dbReference>
<gene>
    <name evidence="3" type="ORF">ERX40_05705</name>
</gene>
<dbReference type="InterPro" id="IPR041796">
    <property type="entry name" value="Mre11_N"/>
</dbReference>
<dbReference type="Proteomes" id="UP000295280">
    <property type="component" value="Unassembled WGS sequence"/>
</dbReference>
<name>A0A9Q8FRC5_9STAP</name>
<dbReference type="Gene3D" id="3.60.21.10">
    <property type="match status" value="1"/>
</dbReference>
<dbReference type="InterPro" id="IPR050535">
    <property type="entry name" value="DNA_Repair-Maintenance_Comp"/>
</dbReference>
<comment type="caution">
    <text evidence="3">The sequence shown here is derived from an EMBL/GenBank/DDBJ whole genome shotgun (WGS) entry which is preliminary data.</text>
</comment>
<dbReference type="InterPro" id="IPR004843">
    <property type="entry name" value="Calcineurin-like_PHP"/>
</dbReference>
<dbReference type="Pfam" id="PF00149">
    <property type="entry name" value="Metallophos"/>
    <property type="match status" value="1"/>
</dbReference>
<evidence type="ECO:0000313" key="4">
    <source>
        <dbReference type="Proteomes" id="UP000295280"/>
    </source>
</evidence>
<dbReference type="PANTHER" id="PTHR30337">
    <property type="entry name" value="COMPONENT OF ATP-DEPENDENT DSDNA EXONUCLEASE"/>
    <property type="match status" value="1"/>
</dbReference>
<dbReference type="GO" id="GO:0004527">
    <property type="term" value="F:exonuclease activity"/>
    <property type="evidence" value="ECO:0007669"/>
    <property type="project" value="UniProtKB-KW"/>
</dbReference>